<gene>
    <name evidence="1" type="ORF">FOF47_R18705</name>
</gene>
<organism evidence="1 2">
    <name type="scientific">Crocuta crocuta</name>
    <name type="common">Spotted hyena</name>
    <dbReference type="NCBI Taxonomy" id="9678"/>
    <lineage>
        <taxon>Eukaryota</taxon>
        <taxon>Metazoa</taxon>
        <taxon>Chordata</taxon>
        <taxon>Craniata</taxon>
        <taxon>Vertebrata</taxon>
        <taxon>Euteleostomi</taxon>
        <taxon>Mammalia</taxon>
        <taxon>Eutheria</taxon>
        <taxon>Laurasiatheria</taxon>
        <taxon>Carnivora</taxon>
        <taxon>Feliformia</taxon>
        <taxon>Hyaenidae</taxon>
        <taxon>Crocuta</taxon>
    </lineage>
</organism>
<evidence type="ECO:0000313" key="2">
    <source>
        <dbReference type="Proteomes" id="UP000475037"/>
    </source>
</evidence>
<feature type="non-terminal residue" evidence="1">
    <location>
        <position position="1"/>
    </location>
</feature>
<proteinExistence type="predicted"/>
<dbReference type="AlphaFoldDB" id="A0A6G1AJK2"/>
<name>A0A6G1AJK2_CROCR</name>
<accession>A0A6G1AJK2</accession>
<dbReference type="PANTHER" id="PTHR19446">
    <property type="entry name" value="REVERSE TRANSCRIPTASES"/>
    <property type="match status" value="1"/>
</dbReference>
<keyword evidence="2" id="KW-1185">Reference proteome</keyword>
<protein>
    <submittedName>
        <fullName evidence="1">LORF2 protein</fullName>
    </submittedName>
</protein>
<sequence>ETKETIEQINETKSWFFEKVNKIDKPLARLIKKKRESTQIDKIMNENGLITTNPSEIQAIIREYYEKLYANKLDNLEEMDKFLNTHSLPKFTREEIENLNRPITSEEIESVIKNLPTNKSPGPDGFPGEFYQTFKTELIPI</sequence>
<comment type="caution">
    <text evidence="1">The sequence shown here is derived from an EMBL/GenBank/DDBJ whole genome shotgun (WGS) entry which is preliminary data.</text>
</comment>
<feature type="non-terminal residue" evidence="1">
    <location>
        <position position="141"/>
    </location>
</feature>
<dbReference type="Proteomes" id="UP000475037">
    <property type="component" value="Unassembled WGS sequence"/>
</dbReference>
<evidence type="ECO:0000313" key="1">
    <source>
        <dbReference type="EMBL" id="KAF0875303.1"/>
    </source>
</evidence>
<reference evidence="1 2" key="1">
    <citation type="submission" date="2019-11" db="EMBL/GenBank/DDBJ databases">
        <authorList>
            <person name="Yang C."/>
            <person name="Li F."/>
        </authorList>
    </citation>
    <scope>NUCLEOTIDE SEQUENCE [LARGE SCALE GENOMIC DNA]</scope>
    <source>
        <strain evidence="1">KB4526</strain>
        <tissue evidence="1">Muscle</tissue>
    </source>
</reference>
<dbReference type="EMBL" id="VOAJ01005262">
    <property type="protein sequence ID" value="KAF0875303.1"/>
    <property type="molecule type" value="Genomic_DNA"/>
</dbReference>